<feature type="transmembrane region" description="Helical" evidence="7">
    <location>
        <begin position="51"/>
        <end position="70"/>
    </location>
</feature>
<dbReference type="Pfam" id="PF00083">
    <property type="entry name" value="Sugar_tr"/>
    <property type="match status" value="1"/>
</dbReference>
<evidence type="ECO:0000256" key="5">
    <source>
        <dbReference type="ARBA" id="ARBA00022989"/>
    </source>
</evidence>
<dbReference type="EMBL" id="BTFZ01000003">
    <property type="protein sequence ID" value="GMM34663.1"/>
    <property type="molecule type" value="Genomic_DNA"/>
</dbReference>
<dbReference type="GO" id="GO:0015793">
    <property type="term" value="P:glycerol transmembrane transport"/>
    <property type="evidence" value="ECO:0007669"/>
    <property type="project" value="TreeGrafter"/>
</dbReference>
<organism evidence="9 10">
    <name type="scientific">Saccharomycopsis crataegensis</name>
    <dbReference type="NCBI Taxonomy" id="43959"/>
    <lineage>
        <taxon>Eukaryota</taxon>
        <taxon>Fungi</taxon>
        <taxon>Dikarya</taxon>
        <taxon>Ascomycota</taxon>
        <taxon>Saccharomycotina</taxon>
        <taxon>Saccharomycetes</taxon>
        <taxon>Saccharomycopsidaceae</taxon>
        <taxon>Saccharomycopsis</taxon>
    </lineage>
</organism>
<dbReference type="SUPFAM" id="SSF103473">
    <property type="entry name" value="MFS general substrate transporter"/>
    <property type="match status" value="1"/>
</dbReference>
<evidence type="ECO:0000259" key="8">
    <source>
        <dbReference type="PROSITE" id="PS50850"/>
    </source>
</evidence>
<dbReference type="PANTHER" id="PTHR48022">
    <property type="entry name" value="PLASTIDIC GLUCOSE TRANSPORTER 4"/>
    <property type="match status" value="1"/>
</dbReference>
<feature type="domain" description="Major facilitator superfamily (MFS) profile" evidence="8">
    <location>
        <begin position="1"/>
        <end position="102"/>
    </location>
</feature>
<comment type="caution">
    <text evidence="9">The sequence shown here is derived from an EMBL/GenBank/DDBJ whole genome shotgun (WGS) entry which is preliminary data.</text>
</comment>
<dbReference type="AlphaFoldDB" id="A0AAV5QKJ4"/>
<dbReference type="PANTHER" id="PTHR48022:SF55">
    <property type="entry name" value="SUGAR TRANSPORTER STL1"/>
    <property type="match status" value="1"/>
</dbReference>
<evidence type="ECO:0000313" key="10">
    <source>
        <dbReference type="Proteomes" id="UP001360560"/>
    </source>
</evidence>
<keyword evidence="4 7" id="KW-0812">Transmembrane</keyword>
<dbReference type="Gene3D" id="1.20.1250.20">
    <property type="entry name" value="MFS general substrate transporter like domains"/>
    <property type="match status" value="1"/>
</dbReference>
<evidence type="ECO:0000256" key="6">
    <source>
        <dbReference type="ARBA" id="ARBA00023136"/>
    </source>
</evidence>
<keyword evidence="10" id="KW-1185">Reference proteome</keyword>
<evidence type="ECO:0000256" key="2">
    <source>
        <dbReference type="ARBA" id="ARBA00010992"/>
    </source>
</evidence>
<dbReference type="InterPro" id="IPR050360">
    <property type="entry name" value="MFS_Sugar_Transporters"/>
</dbReference>
<dbReference type="InterPro" id="IPR036259">
    <property type="entry name" value="MFS_trans_sf"/>
</dbReference>
<evidence type="ECO:0000256" key="4">
    <source>
        <dbReference type="ARBA" id="ARBA00022692"/>
    </source>
</evidence>
<sequence>MTRSNGTKQNGSDDSHATVLQGAVVSCYEIGCFFGALFAMLRGEKYGRKPMIIIGAFIIIIGTVISVTTFRDSWGTGQFVIGRVTTGIGNGMNTATIPVWHI</sequence>
<dbReference type="PROSITE" id="PS51257">
    <property type="entry name" value="PROKAR_LIPOPROTEIN"/>
    <property type="match status" value="1"/>
</dbReference>
<dbReference type="Proteomes" id="UP001360560">
    <property type="component" value="Unassembled WGS sequence"/>
</dbReference>
<dbReference type="InterPro" id="IPR020846">
    <property type="entry name" value="MFS_dom"/>
</dbReference>
<reference evidence="9 10" key="1">
    <citation type="journal article" date="2023" name="Elife">
        <title>Identification of key yeast species and microbe-microbe interactions impacting larval growth of Drosophila in the wild.</title>
        <authorList>
            <person name="Mure A."/>
            <person name="Sugiura Y."/>
            <person name="Maeda R."/>
            <person name="Honda K."/>
            <person name="Sakurai N."/>
            <person name="Takahashi Y."/>
            <person name="Watada M."/>
            <person name="Katoh T."/>
            <person name="Gotoh A."/>
            <person name="Gotoh Y."/>
            <person name="Taniguchi I."/>
            <person name="Nakamura K."/>
            <person name="Hayashi T."/>
            <person name="Katayama T."/>
            <person name="Uemura T."/>
            <person name="Hattori Y."/>
        </authorList>
    </citation>
    <scope>NUCLEOTIDE SEQUENCE [LARGE SCALE GENOMIC DNA]</scope>
    <source>
        <strain evidence="9 10">SC-9</strain>
    </source>
</reference>
<dbReference type="GO" id="GO:0016020">
    <property type="term" value="C:membrane"/>
    <property type="evidence" value="ECO:0007669"/>
    <property type="project" value="UniProtKB-SubCell"/>
</dbReference>
<evidence type="ECO:0000256" key="7">
    <source>
        <dbReference type="SAM" id="Phobius"/>
    </source>
</evidence>
<evidence type="ECO:0000313" key="9">
    <source>
        <dbReference type="EMBL" id="GMM34663.1"/>
    </source>
</evidence>
<accession>A0AAV5QKJ4</accession>
<name>A0AAV5QKJ4_9ASCO</name>
<dbReference type="GeneID" id="90072642"/>
<feature type="transmembrane region" description="Helical" evidence="7">
    <location>
        <begin position="20"/>
        <end position="39"/>
    </location>
</feature>
<dbReference type="RefSeq" id="XP_064851663.1">
    <property type="nucleotide sequence ID" value="XM_064995591.1"/>
</dbReference>
<evidence type="ECO:0000256" key="1">
    <source>
        <dbReference type="ARBA" id="ARBA00004141"/>
    </source>
</evidence>
<keyword evidence="5 7" id="KW-1133">Transmembrane helix</keyword>
<dbReference type="GO" id="GO:0005351">
    <property type="term" value="F:carbohydrate:proton symporter activity"/>
    <property type="evidence" value="ECO:0007669"/>
    <property type="project" value="TreeGrafter"/>
</dbReference>
<dbReference type="InterPro" id="IPR005828">
    <property type="entry name" value="MFS_sugar_transport-like"/>
</dbReference>
<protein>
    <recommendedName>
        <fullName evidence="8">Major facilitator superfamily (MFS) profile domain-containing protein</fullName>
    </recommendedName>
</protein>
<keyword evidence="3" id="KW-0813">Transport</keyword>
<dbReference type="PROSITE" id="PS50850">
    <property type="entry name" value="MFS"/>
    <property type="match status" value="1"/>
</dbReference>
<gene>
    <name evidence="9" type="ORF">DASC09_019880</name>
</gene>
<comment type="subcellular location">
    <subcellularLocation>
        <location evidence="1">Membrane</location>
        <topology evidence="1">Multi-pass membrane protein</topology>
    </subcellularLocation>
</comment>
<keyword evidence="6 7" id="KW-0472">Membrane</keyword>
<proteinExistence type="inferred from homology"/>
<evidence type="ECO:0000256" key="3">
    <source>
        <dbReference type="ARBA" id="ARBA00022448"/>
    </source>
</evidence>
<comment type="similarity">
    <text evidence="2">Belongs to the major facilitator superfamily. Sugar transporter (TC 2.A.1.1) family.</text>
</comment>